<keyword evidence="3 5" id="KW-0548">Nucleotidyltransferase</keyword>
<evidence type="ECO:0000256" key="2">
    <source>
        <dbReference type="ARBA" id="ARBA00022679"/>
    </source>
</evidence>
<comment type="subcellular location">
    <subcellularLocation>
        <location evidence="5">Cytoplasm</location>
    </subcellularLocation>
    <subcellularLocation>
        <location evidence="1">Membrane</location>
    </subcellularLocation>
</comment>
<dbReference type="EMBL" id="AAOF01000001">
    <property type="protein sequence ID" value="EAR23548.1"/>
    <property type="molecule type" value="Genomic_DNA"/>
</dbReference>
<keyword evidence="2 5" id="KW-0808">Transferase</keyword>
<dbReference type="NCBIfam" id="NF003952">
    <property type="entry name" value="PRK05450.1-5"/>
    <property type="match status" value="1"/>
</dbReference>
<dbReference type="PANTHER" id="PTHR42866">
    <property type="entry name" value="3-DEOXY-MANNO-OCTULOSONATE CYTIDYLYLTRANSFERASE"/>
    <property type="match status" value="1"/>
</dbReference>
<comment type="pathway">
    <text evidence="5">Nucleotide-sugar biosynthesis; CMP-3-deoxy-D-manno-octulosonate biosynthesis; CMP-3-deoxy-D-manno-octulosonate from 3-deoxy-D-manno-octulosonate and CTP: step 1/1.</text>
</comment>
<dbReference type="InterPro" id="IPR029044">
    <property type="entry name" value="Nucleotide-diphossugar_trans"/>
</dbReference>
<dbReference type="GO" id="GO:0033468">
    <property type="term" value="P:CMP-keto-3-deoxy-D-manno-octulosonic acid biosynthetic process"/>
    <property type="evidence" value="ECO:0007669"/>
    <property type="project" value="UniProtKB-UniRule"/>
</dbReference>
<dbReference type="GO" id="GO:0009103">
    <property type="term" value="P:lipopolysaccharide biosynthetic process"/>
    <property type="evidence" value="ECO:0007669"/>
    <property type="project" value="UniProtKB-UniRule"/>
</dbReference>
<comment type="similarity">
    <text evidence="5">Belongs to the KdsB family.</text>
</comment>
<reference evidence="6 7" key="1">
    <citation type="submission" date="2006-02" db="EMBL/GenBank/DDBJ databases">
        <authorList>
            <person name="Waterbury J."/>
            <person name="Ferriera S."/>
            <person name="Johnson J."/>
            <person name="Kravitz S."/>
            <person name="Halpern A."/>
            <person name="Remington K."/>
            <person name="Beeson K."/>
            <person name="Tran B."/>
            <person name="Rogers Y.-H."/>
            <person name="Friedman R."/>
            <person name="Venter J.C."/>
        </authorList>
    </citation>
    <scope>NUCLEOTIDE SEQUENCE [LARGE SCALE GENOMIC DNA]</scope>
    <source>
        <strain evidence="6 7">Nb-231</strain>
    </source>
</reference>
<evidence type="ECO:0000256" key="4">
    <source>
        <dbReference type="ARBA" id="ARBA00022985"/>
    </source>
</evidence>
<name>A4BML0_9GAMM</name>
<dbReference type="EC" id="2.7.7.38" evidence="5"/>
<dbReference type="OrthoDB" id="9815559at2"/>
<dbReference type="Proteomes" id="UP000003374">
    <property type="component" value="Unassembled WGS sequence"/>
</dbReference>
<evidence type="ECO:0000256" key="3">
    <source>
        <dbReference type="ARBA" id="ARBA00022695"/>
    </source>
</evidence>
<sequence length="258" mass="28596">MTVTEFIVIIPARYGSTRLPGKPLRSLAGRPMIEHVYRRAVASGAVRVLVATDDRRIVAACQAFGAEALMTDPAHATGTDRLAEVVRRERFPDEAIVVNLQGDEPLMPPRLLHQVAEVLDRCPGVAIATLATPLHDPAELASPHVVKVVVAADRRALYFSRAPIPWDREAGSHTPAVLTKAGMYRRHLGIYAYRAAFLRRYQMLSPCELAQHEQLEQLKMLWHGESIQVEDAQEPSGPGVDTEADLLLVERRLSRLSH</sequence>
<dbReference type="NCBIfam" id="TIGR00466">
    <property type="entry name" value="kdsB"/>
    <property type="match status" value="1"/>
</dbReference>
<proteinExistence type="inferred from homology"/>
<organism evidence="6 7">
    <name type="scientific">Nitrococcus mobilis Nb-231</name>
    <dbReference type="NCBI Taxonomy" id="314278"/>
    <lineage>
        <taxon>Bacteria</taxon>
        <taxon>Pseudomonadati</taxon>
        <taxon>Pseudomonadota</taxon>
        <taxon>Gammaproteobacteria</taxon>
        <taxon>Chromatiales</taxon>
        <taxon>Ectothiorhodospiraceae</taxon>
        <taxon>Nitrococcus</taxon>
    </lineage>
</organism>
<dbReference type="HOGENOM" id="CLU_065038_1_0_6"/>
<gene>
    <name evidence="5" type="primary">kdsB</name>
    <name evidence="6" type="ORF">NB231_17048</name>
</gene>
<comment type="catalytic activity">
    <reaction evidence="5">
        <text>3-deoxy-alpha-D-manno-oct-2-ulosonate + CTP = CMP-3-deoxy-beta-D-manno-octulosonate + diphosphate</text>
        <dbReference type="Rhea" id="RHEA:23448"/>
        <dbReference type="ChEBI" id="CHEBI:33019"/>
        <dbReference type="ChEBI" id="CHEBI:37563"/>
        <dbReference type="ChEBI" id="CHEBI:85986"/>
        <dbReference type="ChEBI" id="CHEBI:85987"/>
        <dbReference type="EC" id="2.7.7.38"/>
    </reaction>
</comment>
<keyword evidence="7" id="KW-1185">Reference proteome</keyword>
<dbReference type="NCBIfam" id="NF003950">
    <property type="entry name" value="PRK05450.1-3"/>
    <property type="match status" value="1"/>
</dbReference>
<dbReference type="CDD" id="cd02517">
    <property type="entry name" value="CMP-KDO-Synthetase"/>
    <property type="match status" value="1"/>
</dbReference>
<evidence type="ECO:0000256" key="1">
    <source>
        <dbReference type="ARBA" id="ARBA00004370"/>
    </source>
</evidence>
<evidence type="ECO:0000313" key="6">
    <source>
        <dbReference type="EMBL" id="EAR23548.1"/>
    </source>
</evidence>
<accession>A4BML0</accession>
<comment type="caution">
    <text evidence="6">The sequence shown here is derived from an EMBL/GenBank/DDBJ whole genome shotgun (WGS) entry which is preliminary data.</text>
</comment>
<evidence type="ECO:0000256" key="5">
    <source>
        <dbReference type="HAMAP-Rule" id="MF_00057"/>
    </source>
</evidence>
<protein>
    <recommendedName>
        <fullName evidence="5">3-deoxy-manno-octulosonate cytidylyltransferase</fullName>
        <ecNumber evidence="5">2.7.7.38</ecNumber>
    </recommendedName>
    <alternativeName>
        <fullName evidence="5">CMP-2-keto-3-deoxyoctulosonic acid synthase</fullName>
        <shortName evidence="5">CKS</shortName>
        <shortName evidence="5">CMP-KDO synthase</shortName>
    </alternativeName>
</protein>
<dbReference type="HAMAP" id="MF_00057">
    <property type="entry name" value="KdsB"/>
    <property type="match status" value="1"/>
</dbReference>
<dbReference type="RefSeq" id="WP_005004999.1">
    <property type="nucleotide sequence ID" value="NZ_CH672427.1"/>
</dbReference>
<dbReference type="STRING" id="314278.NB231_17048"/>
<dbReference type="GO" id="GO:0008690">
    <property type="term" value="F:3-deoxy-manno-octulosonate cytidylyltransferase activity"/>
    <property type="evidence" value="ECO:0007669"/>
    <property type="project" value="UniProtKB-UniRule"/>
</dbReference>
<comment type="function">
    <text evidence="5">Activates KDO (a required 8-carbon sugar) for incorporation into bacterial lipopolysaccharide in Gram-negative bacteria.</text>
</comment>
<dbReference type="GO" id="GO:0005829">
    <property type="term" value="C:cytosol"/>
    <property type="evidence" value="ECO:0007669"/>
    <property type="project" value="TreeGrafter"/>
</dbReference>
<dbReference type="SUPFAM" id="SSF53448">
    <property type="entry name" value="Nucleotide-diphospho-sugar transferases"/>
    <property type="match status" value="1"/>
</dbReference>
<keyword evidence="4 5" id="KW-0448">Lipopolysaccharide biosynthesis</keyword>
<dbReference type="FunFam" id="3.90.550.10:FF:000011">
    <property type="entry name" value="3-deoxy-manno-octulosonate cytidylyltransferase"/>
    <property type="match status" value="1"/>
</dbReference>
<dbReference type="Gene3D" id="3.90.550.10">
    <property type="entry name" value="Spore Coat Polysaccharide Biosynthesis Protein SpsA, Chain A"/>
    <property type="match status" value="1"/>
</dbReference>
<dbReference type="Pfam" id="PF02348">
    <property type="entry name" value="CTP_transf_3"/>
    <property type="match status" value="1"/>
</dbReference>
<dbReference type="PANTHER" id="PTHR42866:SF2">
    <property type="entry name" value="3-DEOXY-MANNO-OCTULOSONATE CYTIDYLYLTRANSFERASE, MITOCHONDRIAL"/>
    <property type="match status" value="1"/>
</dbReference>
<dbReference type="eggNOG" id="COG1212">
    <property type="taxonomic scope" value="Bacteria"/>
</dbReference>
<dbReference type="GO" id="GO:0016020">
    <property type="term" value="C:membrane"/>
    <property type="evidence" value="ECO:0007669"/>
    <property type="project" value="UniProtKB-SubCell"/>
</dbReference>
<evidence type="ECO:0000313" key="7">
    <source>
        <dbReference type="Proteomes" id="UP000003374"/>
    </source>
</evidence>
<dbReference type="AlphaFoldDB" id="A4BML0"/>
<keyword evidence="5" id="KW-0963">Cytoplasm</keyword>
<dbReference type="UniPathway" id="UPA00358">
    <property type="reaction ID" value="UER00476"/>
</dbReference>
<dbReference type="InterPro" id="IPR004528">
    <property type="entry name" value="KdsB"/>
</dbReference>
<dbReference type="InterPro" id="IPR003329">
    <property type="entry name" value="Cytidylyl_trans"/>
</dbReference>